<feature type="transmembrane region" description="Helical" evidence="7">
    <location>
        <begin position="41"/>
        <end position="63"/>
    </location>
</feature>
<feature type="transmembrane region" description="Helical" evidence="7">
    <location>
        <begin position="151"/>
        <end position="173"/>
    </location>
</feature>
<sequence length="335" mass="38055">MKIKITKSSILFILSIAFILILMAYIGIYEIFQILISANPIYIILAIILQMVISLLLAVRWGYITKILGYKASIKNIFLLVLMGLFINNITPSMRGGGEAFRAYYLSKLEKIPKGLAFSTVVVERVLDTAIFLFFTLFVIGYFVVTGFEYLEYLILSWIFLFLLTAVIIYLIANKELLIKTVTKISKFICKYCSYNYDEEKILKSIDEFYNSMKFFKNKRGREVYIAIILSVGWYVLDILKLWLLFLSLPYIVSIVSVATVYLITLLSGVLSITPSGFGTADTVMILSFSAFKIPPSVAAAVTLLDRFVSYIIPTILGYIAMLIIKKEIDKKKAK</sequence>
<keyword evidence="6 7" id="KW-0472">Membrane</keyword>
<dbReference type="STRING" id="1301915.JH146_0763"/>
<dbReference type="OrthoDB" id="15513at2157"/>
<proteinExistence type="inferred from homology"/>
<evidence type="ECO:0000256" key="6">
    <source>
        <dbReference type="ARBA" id="ARBA00023136"/>
    </source>
</evidence>
<keyword evidence="3" id="KW-1003">Cell membrane</keyword>
<dbReference type="RefSeq" id="WP_048201773.1">
    <property type="nucleotide sequence ID" value="NZ_CP009149.1"/>
</dbReference>
<dbReference type="KEGG" id="mjh:JH146_0763"/>
<dbReference type="EMBL" id="CP009149">
    <property type="protein sequence ID" value="AIJ05609.1"/>
    <property type="molecule type" value="Genomic_DNA"/>
</dbReference>
<comment type="similarity">
    <text evidence="2">Belongs to the UPF0104 family.</text>
</comment>
<dbReference type="PANTHER" id="PTHR39087:SF2">
    <property type="entry name" value="UPF0104 MEMBRANE PROTEIN MJ1595"/>
    <property type="match status" value="1"/>
</dbReference>
<evidence type="ECO:0000313" key="9">
    <source>
        <dbReference type="Proteomes" id="UP000028781"/>
    </source>
</evidence>
<accession>A0A076LJ87</accession>
<dbReference type="NCBIfam" id="TIGR00374">
    <property type="entry name" value="flippase-like domain"/>
    <property type="match status" value="1"/>
</dbReference>
<evidence type="ECO:0000256" key="2">
    <source>
        <dbReference type="ARBA" id="ARBA00011061"/>
    </source>
</evidence>
<feature type="transmembrane region" description="Helical" evidence="7">
    <location>
        <begin position="12"/>
        <end position="35"/>
    </location>
</feature>
<evidence type="ECO:0000256" key="7">
    <source>
        <dbReference type="SAM" id="Phobius"/>
    </source>
</evidence>
<gene>
    <name evidence="8" type="ORF">JH146_0763</name>
</gene>
<dbReference type="GeneID" id="24891366"/>
<organism evidence="8 9">
    <name type="scientific">Methanocaldococcus bathoardescens</name>
    <dbReference type="NCBI Taxonomy" id="1301915"/>
    <lineage>
        <taxon>Archaea</taxon>
        <taxon>Methanobacteriati</taxon>
        <taxon>Methanobacteriota</taxon>
        <taxon>Methanomada group</taxon>
        <taxon>Methanococci</taxon>
        <taxon>Methanococcales</taxon>
        <taxon>Methanocaldococcaceae</taxon>
        <taxon>Methanocaldococcus</taxon>
    </lineage>
</organism>
<feature type="transmembrane region" description="Helical" evidence="7">
    <location>
        <begin position="308"/>
        <end position="325"/>
    </location>
</feature>
<dbReference type="AlphaFoldDB" id="A0A076LJ87"/>
<dbReference type="InterPro" id="IPR022791">
    <property type="entry name" value="L-PG_synthase/AglD"/>
</dbReference>
<evidence type="ECO:0000256" key="5">
    <source>
        <dbReference type="ARBA" id="ARBA00022989"/>
    </source>
</evidence>
<dbReference type="Proteomes" id="UP000028781">
    <property type="component" value="Chromosome"/>
</dbReference>
<evidence type="ECO:0000313" key="8">
    <source>
        <dbReference type="EMBL" id="AIJ05609.1"/>
    </source>
</evidence>
<evidence type="ECO:0008006" key="10">
    <source>
        <dbReference type="Google" id="ProtNLM"/>
    </source>
</evidence>
<feature type="transmembrane region" description="Helical" evidence="7">
    <location>
        <begin position="251"/>
        <end position="271"/>
    </location>
</feature>
<dbReference type="HOGENOM" id="CLU_048072_1_1_2"/>
<keyword evidence="9" id="KW-1185">Reference proteome</keyword>
<keyword evidence="4 7" id="KW-0812">Transmembrane</keyword>
<dbReference type="Pfam" id="PF03706">
    <property type="entry name" value="LPG_synthase_TM"/>
    <property type="match status" value="1"/>
</dbReference>
<feature type="transmembrane region" description="Helical" evidence="7">
    <location>
        <begin position="126"/>
        <end position="145"/>
    </location>
</feature>
<protein>
    <recommendedName>
        <fullName evidence="10">Integral membrane protein</fullName>
    </recommendedName>
</protein>
<comment type="subcellular location">
    <subcellularLocation>
        <location evidence="1">Cell membrane</location>
        <topology evidence="1">Multi-pass membrane protein</topology>
    </subcellularLocation>
</comment>
<dbReference type="PANTHER" id="PTHR39087">
    <property type="entry name" value="UPF0104 MEMBRANE PROTEIN MJ1595"/>
    <property type="match status" value="1"/>
</dbReference>
<evidence type="ECO:0000256" key="4">
    <source>
        <dbReference type="ARBA" id="ARBA00022692"/>
    </source>
</evidence>
<evidence type="ECO:0000256" key="3">
    <source>
        <dbReference type="ARBA" id="ARBA00022475"/>
    </source>
</evidence>
<reference evidence="8 9" key="1">
    <citation type="journal article" date="2015" name="Int. J. Syst. Evol. Microbiol.">
        <title>M ethanocaldococcus bathoardescens sp. nov., a hyperthermophilic methanogen isolated from a volcanically active deep-sea hydrothermal vent.</title>
        <authorList>
            <person name="Stewart L.C."/>
            <person name="Jung J.H."/>
            <person name="Kim Y.T."/>
            <person name="Kwon S.W."/>
            <person name="Park C.S."/>
            <person name="Holden J.F."/>
        </authorList>
    </citation>
    <scope>NUCLEOTIDE SEQUENCE [LARGE SCALE GENOMIC DNA]</scope>
    <source>
        <strain evidence="8 9">JH146</strain>
    </source>
</reference>
<evidence type="ECO:0000256" key="1">
    <source>
        <dbReference type="ARBA" id="ARBA00004651"/>
    </source>
</evidence>
<feature type="transmembrane region" description="Helical" evidence="7">
    <location>
        <begin position="224"/>
        <end position="245"/>
    </location>
</feature>
<dbReference type="GO" id="GO:0005886">
    <property type="term" value="C:plasma membrane"/>
    <property type="evidence" value="ECO:0007669"/>
    <property type="project" value="UniProtKB-SubCell"/>
</dbReference>
<keyword evidence="5 7" id="KW-1133">Transmembrane helix</keyword>
<name>A0A076LJ87_9EURY</name>